<dbReference type="InterPro" id="IPR004785">
    <property type="entry name" value="RpiB"/>
</dbReference>
<dbReference type="InterPro" id="IPR003500">
    <property type="entry name" value="RpiB_LacA_LacB"/>
</dbReference>
<feature type="binding site" evidence="4">
    <location>
        <begin position="68"/>
        <end position="72"/>
    </location>
    <ligand>
        <name>D-ribulose 5-phosphate</name>
        <dbReference type="ChEBI" id="CHEBI:58121"/>
    </ligand>
</feature>
<evidence type="ECO:0000313" key="5">
    <source>
        <dbReference type="EMBL" id="SKB80101.1"/>
    </source>
</evidence>
<protein>
    <submittedName>
        <fullName evidence="5">Ribose 5-phosphate isomerase B</fullName>
    </submittedName>
</protein>
<dbReference type="AlphaFoldDB" id="A0A1T5E8A0"/>
<feature type="active site" description="Proton donor" evidence="3">
    <location>
        <position position="100"/>
    </location>
</feature>
<sequence>MNNPISIAIGGDHAGFEYKSILIEFLKEYTVKDFGTYSTDSVDYPDFAHPVASAVENEEFDLGILICGSANGVAITANKHQGIRAAICWNGELAELARSHNNANVLCIPARFVSTELAKEITFKFLNSTFEGGRHANRVNKISC</sequence>
<dbReference type="PANTHER" id="PTHR30345">
    <property type="entry name" value="RIBOSE-5-PHOSPHATE ISOMERASE B"/>
    <property type="match status" value="1"/>
</dbReference>
<feature type="active site" description="Proton acceptor" evidence="3">
    <location>
        <position position="67"/>
    </location>
</feature>
<feature type="binding site" evidence="4">
    <location>
        <position position="134"/>
    </location>
    <ligand>
        <name>D-ribulose 5-phosphate</name>
        <dbReference type="ChEBI" id="CHEBI:58121"/>
    </ligand>
</feature>
<evidence type="ECO:0000256" key="4">
    <source>
        <dbReference type="PIRSR" id="PIRSR005384-2"/>
    </source>
</evidence>
<dbReference type="SUPFAM" id="SSF89623">
    <property type="entry name" value="Ribose/Galactose isomerase RpiB/AlsB"/>
    <property type="match status" value="1"/>
</dbReference>
<evidence type="ECO:0000313" key="6">
    <source>
        <dbReference type="Proteomes" id="UP000189981"/>
    </source>
</evidence>
<dbReference type="Gene3D" id="3.40.1400.10">
    <property type="entry name" value="Sugar-phosphate isomerase, RpiB/LacA/LacB"/>
    <property type="match status" value="1"/>
</dbReference>
<feature type="binding site" evidence="4">
    <location>
        <position position="138"/>
    </location>
    <ligand>
        <name>D-ribulose 5-phosphate</name>
        <dbReference type="ChEBI" id="CHEBI:58121"/>
    </ligand>
</feature>
<dbReference type="NCBIfam" id="TIGR01120">
    <property type="entry name" value="rpiB"/>
    <property type="match status" value="1"/>
</dbReference>
<organism evidence="5 6">
    <name type="scientific">Daejeonella lutea</name>
    <dbReference type="NCBI Taxonomy" id="572036"/>
    <lineage>
        <taxon>Bacteria</taxon>
        <taxon>Pseudomonadati</taxon>
        <taxon>Bacteroidota</taxon>
        <taxon>Sphingobacteriia</taxon>
        <taxon>Sphingobacteriales</taxon>
        <taxon>Sphingobacteriaceae</taxon>
        <taxon>Daejeonella</taxon>
    </lineage>
</organism>
<feature type="binding site" evidence="4">
    <location>
        <position position="111"/>
    </location>
    <ligand>
        <name>D-ribulose 5-phosphate</name>
        <dbReference type="ChEBI" id="CHEBI:58121"/>
    </ligand>
</feature>
<dbReference type="RefSeq" id="WP_079703310.1">
    <property type="nucleotide sequence ID" value="NZ_FUYR01000003.1"/>
</dbReference>
<accession>A0A1T5E8A0</accession>
<feature type="binding site" evidence="4">
    <location>
        <begin position="12"/>
        <end position="13"/>
    </location>
    <ligand>
        <name>D-ribulose 5-phosphate</name>
        <dbReference type="ChEBI" id="CHEBI:58121"/>
    </ligand>
</feature>
<evidence type="ECO:0000256" key="2">
    <source>
        <dbReference type="ARBA" id="ARBA00023235"/>
    </source>
</evidence>
<dbReference type="Proteomes" id="UP000189981">
    <property type="component" value="Unassembled WGS sequence"/>
</dbReference>
<evidence type="ECO:0000256" key="3">
    <source>
        <dbReference type="PIRSR" id="PIRSR005384-1"/>
    </source>
</evidence>
<comment type="similarity">
    <text evidence="1">Belongs to the LacAB/RpiB family.</text>
</comment>
<dbReference type="PANTHER" id="PTHR30345:SF0">
    <property type="entry name" value="DNA DAMAGE-REPAIR_TOLERATION PROTEIN DRT102"/>
    <property type="match status" value="1"/>
</dbReference>
<dbReference type="GO" id="GO:0019316">
    <property type="term" value="P:D-allose catabolic process"/>
    <property type="evidence" value="ECO:0007669"/>
    <property type="project" value="TreeGrafter"/>
</dbReference>
<dbReference type="Pfam" id="PF02502">
    <property type="entry name" value="LacAB_rpiB"/>
    <property type="match status" value="1"/>
</dbReference>
<dbReference type="PIRSF" id="PIRSF005384">
    <property type="entry name" value="RpiB_LacA_B"/>
    <property type="match status" value="1"/>
</dbReference>
<feature type="binding site" evidence="4">
    <location>
        <position position="101"/>
    </location>
    <ligand>
        <name>D-ribulose 5-phosphate</name>
        <dbReference type="ChEBI" id="CHEBI:58121"/>
    </ligand>
</feature>
<dbReference type="STRING" id="572036.SAMN05661099_2782"/>
<dbReference type="EMBL" id="FUYR01000003">
    <property type="protein sequence ID" value="SKB80101.1"/>
    <property type="molecule type" value="Genomic_DNA"/>
</dbReference>
<dbReference type="GO" id="GO:0004751">
    <property type="term" value="F:ribose-5-phosphate isomerase activity"/>
    <property type="evidence" value="ECO:0007669"/>
    <property type="project" value="TreeGrafter"/>
</dbReference>
<reference evidence="6" key="1">
    <citation type="submission" date="2017-02" db="EMBL/GenBank/DDBJ databases">
        <authorList>
            <person name="Varghese N."/>
            <person name="Submissions S."/>
        </authorList>
    </citation>
    <scope>NUCLEOTIDE SEQUENCE [LARGE SCALE GENOMIC DNA]</scope>
    <source>
        <strain evidence="6">DSM 22385</strain>
    </source>
</reference>
<name>A0A1T5E8A0_9SPHI</name>
<dbReference type="InterPro" id="IPR036569">
    <property type="entry name" value="RpiB_LacA_LacB_sf"/>
</dbReference>
<evidence type="ECO:0000256" key="1">
    <source>
        <dbReference type="ARBA" id="ARBA00008754"/>
    </source>
</evidence>
<dbReference type="NCBIfam" id="TIGR00689">
    <property type="entry name" value="rpiB_lacA_lacB"/>
    <property type="match status" value="1"/>
</dbReference>
<dbReference type="GO" id="GO:0009052">
    <property type="term" value="P:pentose-phosphate shunt, non-oxidative branch"/>
    <property type="evidence" value="ECO:0007669"/>
    <property type="project" value="TreeGrafter"/>
</dbReference>
<keyword evidence="2 5" id="KW-0413">Isomerase</keyword>
<dbReference type="OrthoDB" id="1778624at2"/>
<proteinExistence type="inferred from homology"/>
<gene>
    <name evidence="5" type="ORF">SAMN05661099_2782</name>
</gene>
<dbReference type="NCBIfam" id="NF004051">
    <property type="entry name" value="PRK05571.1"/>
    <property type="match status" value="1"/>
</dbReference>
<keyword evidence="6" id="KW-1185">Reference proteome</keyword>